<keyword evidence="3 7" id="KW-0812">Transmembrane</keyword>
<feature type="transmembrane region" description="Helical" evidence="7">
    <location>
        <begin position="282"/>
        <end position="301"/>
    </location>
</feature>
<evidence type="ECO:0000256" key="2">
    <source>
        <dbReference type="ARBA" id="ARBA00022475"/>
    </source>
</evidence>
<comment type="subcellular location">
    <subcellularLocation>
        <location evidence="1">Cell membrane</location>
        <topology evidence="1">Multi-pass membrane protein</topology>
    </subcellularLocation>
</comment>
<organism evidence="9 10">
    <name type="scientific">Streptomyces roseicoloratus</name>
    <dbReference type="NCBI Taxonomy" id="2508722"/>
    <lineage>
        <taxon>Bacteria</taxon>
        <taxon>Bacillati</taxon>
        <taxon>Actinomycetota</taxon>
        <taxon>Actinomycetes</taxon>
        <taxon>Kitasatosporales</taxon>
        <taxon>Streptomycetaceae</taxon>
        <taxon>Streptomyces</taxon>
    </lineage>
</organism>
<dbReference type="EMBL" id="CP133762">
    <property type="protein sequence ID" value="WMX45092.1"/>
    <property type="molecule type" value="Genomic_DNA"/>
</dbReference>
<evidence type="ECO:0000256" key="4">
    <source>
        <dbReference type="ARBA" id="ARBA00022989"/>
    </source>
</evidence>
<comment type="similarity">
    <text evidence="6">Belongs to the ABC-4 integral membrane protein family.</text>
</comment>
<keyword evidence="10" id="KW-1185">Reference proteome</keyword>
<name>A0ABY9RT18_9ACTN</name>
<accession>A0ABY9RT18</accession>
<evidence type="ECO:0000256" key="3">
    <source>
        <dbReference type="ARBA" id="ARBA00022692"/>
    </source>
</evidence>
<feature type="transmembrane region" description="Helical" evidence="7">
    <location>
        <begin position="379"/>
        <end position="399"/>
    </location>
</feature>
<keyword evidence="5 7" id="KW-0472">Membrane</keyword>
<reference evidence="9 10" key="1">
    <citation type="submission" date="2023-09" db="EMBL/GenBank/DDBJ databases">
        <title>Complete genome of Streptomyces roseicoloratus T14.</title>
        <authorList>
            <person name="Bashizi T."/>
            <person name="Kim M.-J."/>
            <person name="Lee G."/>
            <person name="Tagele S.B."/>
            <person name="Shin J.-H."/>
        </authorList>
    </citation>
    <scope>NUCLEOTIDE SEQUENCE [LARGE SCALE GENOMIC DNA]</scope>
    <source>
        <strain evidence="9 10">T14</strain>
    </source>
</reference>
<feature type="transmembrane region" description="Helical" evidence="7">
    <location>
        <begin position="338"/>
        <end position="359"/>
    </location>
</feature>
<dbReference type="InterPro" id="IPR003838">
    <property type="entry name" value="ABC3_permease_C"/>
</dbReference>
<sequence>MTPSTETAPRHPGGWSGLTWRRDSNSLRRALTTVTALSALLALSVGVTSGASTAVERDVLSSGGLTQIELATTGSGSGAGGSARPLTQDVLTEAAGIDGVTQVVPDYAASVYAAAETGGTYVLGANSYVPGSTIPVVEGQAPDKQLADGQIIVPAKADGTDLGGFVGRTLTFSHTVGTGPNTGTTKDIALMVVAAYDPSWQPDGPAAAYVSPTTALRLAAARAAQTPTEFMSTEGAQSALVVTEHQRYVAPVTAALQKLGVSASPVSDRIGNLPGLFGAVQWFTLVLAALLAVVSLLLGAARAMDSVRARLAQFAVLRVLGESMSSLRRLLIGEAVRTGLAAGILGLLAGAAGAAVLSGPLSDALGLTIRPWDTIPGPSWALAVLVLPVIGLAVGALVGGRRALADDPYLTVRRHNV</sequence>
<dbReference type="InterPro" id="IPR050250">
    <property type="entry name" value="Macrolide_Exporter_MacB"/>
</dbReference>
<feature type="domain" description="ABC3 transporter permease C-terminal" evidence="8">
    <location>
        <begin position="286"/>
        <end position="396"/>
    </location>
</feature>
<gene>
    <name evidence="9" type="ORF">RGF97_09815</name>
</gene>
<evidence type="ECO:0000256" key="5">
    <source>
        <dbReference type="ARBA" id="ARBA00023136"/>
    </source>
</evidence>
<evidence type="ECO:0000256" key="7">
    <source>
        <dbReference type="SAM" id="Phobius"/>
    </source>
</evidence>
<evidence type="ECO:0000256" key="6">
    <source>
        <dbReference type="ARBA" id="ARBA00038076"/>
    </source>
</evidence>
<dbReference type="RefSeq" id="WP_309548347.1">
    <property type="nucleotide sequence ID" value="NZ_CP133762.1"/>
</dbReference>
<evidence type="ECO:0000313" key="9">
    <source>
        <dbReference type="EMBL" id="WMX45092.1"/>
    </source>
</evidence>
<evidence type="ECO:0000256" key="1">
    <source>
        <dbReference type="ARBA" id="ARBA00004651"/>
    </source>
</evidence>
<protein>
    <submittedName>
        <fullName evidence="9">FtsX-like permease family protein</fullName>
    </submittedName>
</protein>
<dbReference type="PANTHER" id="PTHR30572:SF4">
    <property type="entry name" value="ABC TRANSPORTER PERMEASE YTRF"/>
    <property type="match status" value="1"/>
</dbReference>
<keyword evidence="4 7" id="KW-1133">Transmembrane helix</keyword>
<dbReference type="Pfam" id="PF02687">
    <property type="entry name" value="FtsX"/>
    <property type="match status" value="1"/>
</dbReference>
<dbReference type="PANTHER" id="PTHR30572">
    <property type="entry name" value="MEMBRANE COMPONENT OF TRANSPORTER-RELATED"/>
    <property type="match status" value="1"/>
</dbReference>
<evidence type="ECO:0000259" key="8">
    <source>
        <dbReference type="Pfam" id="PF02687"/>
    </source>
</evidence>
<evidence type="ECO:0000313" key="10">
    <source>
        <dbReference type="Proteomes" id="UP001250858"/>
    </source>
</evidence>
<dbReference type="Proteomes" id="UP001250858">
    <property type="component" value="Chromosome"/>
</dbReference>
<keyword evidence="2" id="KW-1003">Cell membrane</keyword>
<proteinExistence type="inferred from homology"/>